<keyword evidence="5 8" id="KW-0833">Ubl conjugation pathway</keyword>
<dbReference type="EMBL" id="JAGRRH010000024">
    <property type="protein sequence ID" value="KAG7343474.1"/>
    <property type="molecule type" value="Genomic_DNA"/>
</dbReference>
<keyword evidence="7 8" id="KW-0788">Thiol protease</keyword>
<dbReference type="PROSITE" id="PS52048">
    <property type="entry name" value="UCH_DOMAIN"/>
    <property type="match status" value="1"/>
</dbReference>
<dbReference type="PANTHER" id="PTHR10589:SF17">
    <property type="entry name" value="UBIQUITIN CARBOXYL-TERMINAL HYDROLASE"/>
    <property type="match status" value="1"/>
</dbReference>
<dbReference type="FunFam" id="3.40.532.10:FF:000006">
    <property type="entry name" value="Ubiquitin carboxyl-terminal hydrolase"/>
    <property type="match status" value="1"/>
</dbReference>
<evidence type="ECO:0000313" key="10">
    <source>
        <dbReference type="EMBL" id="KAG7343474.1"/>
    </source>
</evidence>
<dbReference type="InterPro" id="IPR001578">
    <property type="entry name" value="Peptidase_C12_UCH"/>
</dbReference>
<evidence type="ECO:0000256" key="8">
    <source>
        <dbReference type="PROSITE-ProRule" id="PRU01393"/>
    </source>
</evidence>
<comment type="caution">
    <text evidence="10">The sequence shown here is derived from an EMBL/GenBank/DDBJ whole genome shotgun (WGS) entry which is preliminary data.</text>
</comment>
<protein>
    <recommendedName>
        <fullName evidence="3 8">ubiquitinyl hydrolase 1</fullName>
        <ecNumber evidence="3 8">3.4.19.12</ecNumber>
    </recommendedName>
</protein>
<evidence type="ECO:0000256" key="4">
    <source>
        <dbReference type="ARBA" id="ARBA00022670"/>
    </source>
</evidence>
<accession>A0A9K3KGU6</accession>
<keyword evidence="6 8" id="KW-0378">Hydrolase</keyword>
<organism evidence="10 11">
    <name type="scientific">Nitzschia inconspicua</name>
    <dbReference type="NCBI Taxonomy" id="303405"/>
    <lineage>
        <taxon>Eukaryota</taxon>
        <taxon>Sar</taxon>
        <taxon>Stramenopiles</taxon>
        <taxon>Ochrophyta</taxon>
        <taxon>Bacillariophyta</taxon>
        <taxon>Bacillariophyceae</taxon>
        <taxon>Bacillariophycidae</taxon>
        <taxon>Bacillariales</taxon>
        <taxon>Bacillariaceae</taxon>
        <taxon>Nitzschia</taxon>
    </lineage>
</organism>
<gene>
    <name evidence="10" type="ORF">IV203_021419</name>
</gene>
<keyword evidence="4 8" id="KW-0645">Protease</keyword>
<feature type="active site" description="Proton donor" evidence="8">
    <location>
        <position position="175"/>
    </location>
</feature>
<feature type="active site" description="Nucleophile" evidence="8">
    <location>
        <position position="97"/>
    </location>
</feature>
<dbReference type="GO" id="GO:0006511">
    <property type="term" value="P:ubiquitin-dependent protein catabolic process"/>
    <property type="evidence" value="ECO:0007669"/>
    <property type="project" value="UniProtKB-UniRule"/>
</dbReference>
<feature type="site" description="Important for enzyme activity" evidence="8">
    <location>
        <position position="190"/>
    </location>
</feature>
<dbReference type="OrthoDB" id="427186at2759"/>
<dbReference type="GO" id="GO:0005737">
    <property type="term" value="C:cytoplasm"/>
    <property type="evidence" value="ECO:0007669"/>
    <property type="project" value="TreeGrafter"/>
</dbReference>
<dbReference type="CDD" id="cd09616">
    <property type="entry name" value="Peptidase_C12_UCH_L1_L3"/>
    <property type="match status" value="1"/>
</dbReference>
<evidence type="ECO:0000256" key="7">
    <source>
        <dbReference type="ARBA" id="ARBA00022807"/>
    </source>
</evidence>
<feature type="site" description="Transition state stabilizer" evidence="8">
    <location>
        <position position="91"/>
    </location>
</feature>
<dbReference type="Pfam" id="PF01088">
    <property type="entry name" value="Peptidase_C12"/>
    <property type="match status" value="1"/>
</dbReference>
<keyword evidence="11" id="KW-1185">Reference proteome</keyword>
<proteinExistence type="inferred from homology"/>
<dbReference type="GO" id="GO:0004843">
    <property type="term" value="F:cysteine-type deubiquitinase activity"/>
    <property type="evidence" value="ECO:0007669"/>
    <property type="project" value="UniProtKB-UniRule"/>
</dbReference>
<feature type="domain" description="UCH catalytic" evidence="9">
    <location>
        <begin position="10"/>
        <end position="235"/>
    </location>
</feature>
<name>A0A9K3KGU6_9STRA</name>
<evidence type="ECO:0000256" key="6">
    <source>
        <dbReference type="ARBA" id="ARBA00022801"/>
    </source>
</evidence>
<evidence type="ECO:0000256" key="5">
    <source>
        <dbReference type="ARBA" id="ARBA00022786"/>
    </source>
</evidence>
<evidence type="ECO:0000313" key="11">
    <source>
        <dbReference type="Proteomes" id="UP000693970"/>
    </source>
</evidence>
<dbReference type="EC" id="3.4.19.12" evidence="3 8"/>
<reference evidence="10" key="2">
    <citation type="submission" date="2021-04" db="EMBL/GenBank/DDBJ databases">
        <authorList>
            <person name="Podell S."/>
        </authorList>
    </citation>
    <scope>NUCLEOTIDE SEQUENCE</scope>
    <source>
        <strain evidence="10">Hildebrandi</strain>
    </source>
</reference>
<dbReference type="AlphaFoldDB" id="A0A9K3KGU6"/>
<evidence type="ECO:0000256" key="2">
    <source>
        <dbReference type="ARBA" id="ARBA00009326"/>
    </source>
</evidence>
<evidence type="ECO:0000259" key="9">
    <source>
        <dbReference type="PROSITE" id="PS52048"/>
    </source>
</evidence>
<reference evidence="10" key="1">
    <citation type="journal article" date="2021" name="Sci. Rep.">
        <title>Diploid genomic architecture of Nitzschia inconspicua, an elite biomass production diatom.</title>
        <authorList>
            <person name="Oliver A."/>
            <person name="Podell S."/>
            <person name="Pinowska A."/>
            <person name="Traller J.C."/>
            <person name="Smith S.R."/>
            <person name="McClure R."/>
            <person name="Beliaev A."/>
            <person name="Bohutskyi P."/>
            <person name="Hill E.A."/>
            <person name="Rabines A."/>
            <person name="Zheng H."/>
            <person name="Allen L.Z."/>
            <person name="Kuo A."/>
            <person name="Grigoriev I.V."/>
            <person name="Allen A.E."/>
            <person name="Hazlebeck D."/>
            <person name="Allen E.E."/>
        </authorList>
    </citation>
    <scope>NUCLEOTIDE SEQUENCE</scope>
    <source>
        <strain evidence="10">Hildebrandi</strain>
    </source>
</reference>
<dbReference type="Proteomes" id="UP000693970">
    <property type="component" value="Unassembled WGS sequence"/>
</dbReference>
<comment type="catalytic activity">
    <reaction evidence="1 8">
        <text>Thiol-dependent hydrolysis of ester, thioester, amide, peptide and isopeptide bonds formed by the C-terminal Gly of ubiquitin (a 76-residue protein attached to proteins as an intracellular targeting signal).</text>
        <dbReference type="EC" id="3.4.19.12"/>
    </reaction>
</comment>
<dbReference type="PANTHER" id="PTHR10589">
    <property type="entry name" value="UBIQUITIN CARBOXYL-TERMINAL HYDROLASE"/>
    <property type="match status" value="1"/>
</dbReference>
<dbReference type="GO" id="GO:0016579">
    <property type="term" value="P:protein deubiquitination"/>
    <property type="evidence" value="ECO:0007669"/>
    <property type="project" value="TreeGrafter"/>
</dbReference>
<evidence type="ECO:0000256" key="3">
    <source>
        <dbReference type="ARBA" id="ARBA00012759"/>
    </source>
</evidence>
<comment type="similarity">
    <text evidence="2 8">Belongs to the peptidase C12 family.</text>
</comment>
<sequence length="239" mass="26537">MTDPTNKKQRWFPLESNPTLINSYIQNLGFDTSLYEFVDVFSTEEWALEMIPQPVAAVLMLYPLTEAQTSTEQDDVVATAAAQDSVWFIKQRIGNACGTIGLLHALLNAPEPLRMFKSGSWLESFANDCPIPLDPIAKAERLEADSKIAKLHDDATSSEANSTDRGNIDDDVLTHFIALVCVQDRLYELDGRKEGPVDHGPTTQMTLLKDSAAVVQKFMTKDPTEMRFTITALAPKQSD</sequence>
<evidence type="ECO:0000256" key="1">
    <source>
        <dbReference type="ARBA" id="ARBA00000707"/>
    </source>
</evidence>